<protein>
    <submittedName>
        <fullName evidence="1">Uncharacterized protein</fullName>
    </submittedName>
</protein>
<reference evidence="1 2" key="1">
    <citation type="journal article" date="2014" name="Int. J. Syst. Evol. Microbiol.">
        <title>Leptospira mayottensis sp. nov., a pathogenic species of the genus Leptospira isolated from humans.</title>
        <authorList>
            <person name="Bourhy P."/>
            <person name="Collet L."/>
            <person name="Brisse S."/>
            <person name="Picardeau M."/>
        </authorList>
    </citation>
    <scope>NUCLEOTIDE SEQUENCE [LARGE SCALE GENOMIC DNA]</scope>
    <source>
        <strain evidence="1 2">200901122</strain>
    </source>
</reference>
<accession>A0AA87SX23</accession>
<sequence>MGQALRITSDVIKSFRKDFKHFVLAAGLGDFRLFIIKCIN</sequence>
<proteinExistence type="predicted"/>
<gene>
    <name evidence="1" type="ORF">LEP1GSC125_2385</name>
</gene>
<dbReference type="Proteomes" id="UP000001343">
    <property type="component" value="Unassembled WGS sequence"/>
</dbReference>
<evidence type="ECO:0000313" key="1">
    <source>
        <dbReference type="EMBL" id="EKR99720.1"/>
    </source>
</evidence>
<organism evidence="1 2">
    <name type="scientific">Leptospira mayottensis 200901122</name>
    <dbReference type="NCBI Taxonomy" id="1193010"/>
    <lineage>
        <taxon>Bacteria</taxon>
        <taxon>Pseudomonadati</taxon>
        <taxon>Spirochaetota</taxon>
        <taxon>Spirochaetia</taxon>
        <taxon>Leptospirales</taxon>
        <taxon>Leptospiraceae</taxon>
        <taxon>Leptospira</taxon>
    </lineage>
</organism>
<dbReference type="EMBL" id="AKWM02000046">
    <property type="protein sequence ID" value="EKR99720.1"/>
    <property type="molecule type" value="Genomic_DNA"/>
</dbReference>
<dbReference type="AlphaFoldDB" id="A0AA87SX23"/>
<evidence type="ECO:0000313" key="2">
    <source>
        <dbReference type="Proteomes" id="UP000001343"/>
    </source>
</evidence>
<comment type="caution">
    <text evidence="1">The sequence shown here is derived from an EMBL/GenBank/DDBJ whole genome shotgun (WGS) entry which is preliminary data.</text>
</comment>
<name>A0AA87SX23_9LEPT</name>